<dbReference type="CDD" id="cd03699">
    <property type="entry name" value="EF4_II"/>
    <property type="match status" value="1"/>
</dbReference>
<dbReference type="Gene3D" id="2.40.30.10">
    <property type="entry name" value="Translation factors"/>
    <property type="match status" value="1"/>
</dbReference>
<gene>
    <name evidence="7" type="ORF">LCGC14_2136660</name>
</gene>
<dbReference type="GO" id="GO:0006412">
    <property type="term" value="P:translation"/>
    <property type="evidence" value="ECO:0007669"/>
    <property type="project" value="UniProtKB-KW"/>
</dbReference>
<dbReference type="FunFam" id="3.40.50.300:FF:000078">
    <property type="entry name" value="Elongation factor 4"/>
    <property type="match status" value="1"/>
</dbReference>
<dbReference type="GO" id="GO:0043022">
    <property type="term" value="F:ribosome binding"/>
    <property type="evidence" value="ECO:0007669"/>
    <property type="project" value="TreeGrafter"/>
</dbReference>
<dbReference type="NCBIfam" id="TIGR01393">
    <property type="entry name" value="lepA"/>
    <property type="match status" value="1"/>
</dbReference>
<keyword evidence="2" id="KW-0547">Nucleotide-binding</keyword>
<dbReference type="Pfam" id="PF00009">
    <property type="entry name" value="GTP_EFTU"/>
    <property type="match status" value="1"/>
</dbReference>
<keyword evidence="5" id="KW-0342">GTP-binding</keyword>
<dbReference type="CDD" id="cd16260">
    <property type="entry name" value="EF4_III"/>
    <property type="match status" value="1"/>
</dbReference>
<dbReference type="CDD" id="cd03709">
    <property type="entry name" value="lepA_C"/>
    <property type="match status" value="1"/>
</dbReference>
<dbReference type="AlphaFoldDB" id="A0A0F9GCV4"/>
<dbReference type="Pfam" id="PF03144">
    <property type="entry name" value="GTP_EFTU_D2"/>
    <property type="match status" value="1"/>
</dbReference>
<evidence type="ECO:0000256" key="5">
    <source>
        <dbReference type="ARBA" id="ARBA00023134"/>
    </source>
</evidence>
<dbReference type="GO" id="GO:0045727">
    <property type="term" value="P:positive regulation of translation"/>
    <property type="evidence" value="ECO:0007669"/>
    <property type="project" value="TreeGrafter"/>
</dbReference>
<dbReference type="InterPro" id="IPR000640">
    <property type="entry name" value="EFG_V-like"/>
</dbReference>
<evidence type="ECO:0000256" key="3">
    <source>
        <dbReference type="ARBA" id="ARBA00022801"/>
    </source>
</evidence>
<dbReference type="Gene3D" id="3.30.70.2570">
    <property type="entry name" value="Elongation factor 4, C-terminal domain"/>
    <property type="match status" value="1"/>
</dbReference>
<dbReference type="SUPFAM" id="SSF54980">
    <property type="entry name" value="EF-G C-terminal domain-like"/>
    <property type="match status" value="2"/>
</dbReference>
<dbReference type="InterPro" id="IPR013842">
    <property type="entry name" value="LepA_CTD"/>
</dbReference>
<dbReference type="InterPro" id="IPR038363">
    <property type="entry name" value="LepA_C_sf"/>
</dbReference>
<evidence type="ECO:0000256" key="2">
    <source>
        <dbReference type="ARBA" id="ARBA00022741"/>
    </source>
</evidence>
<dbReference type="InterPro" id="IPR009000">
    <property type="entry name" value="Transl_B-barrel_sf"/>
</dbReference>
<organism evidence="7">
    <name type="scientific">marine sediment metagenome</name>
    <dbReference type="NCBI Taxonomy" id="412755"/>
    <lineage>
        <taxon>unclassified sequences</taxon>
        <taxon>metagenomes</taxon>
        <taxon>ecological metagenomes</taxon>
    </lineage>
</organism>
<dbReference type="PROSITE" id="PS00301">
    <property type="entry name" value="G_TR_1"/>
    <property type="match status" value="1"/>
</dbReference>
<dbReference type="Pfam" id="PF00679">
    <property type="entry name" value="EFG_C"/>
    <property type="match status" value="1"/>
</dbReference>
<dbReference type="PRINTS" id="PR00315">
    <property type="entry name" value="ELONGATNFCT"/>
</dbReference>
<name>A0A0F9GCV4_9ZZZZ</name>
<sequence length="598" mass="66540">MDTKYIRNFSIIAHIDHGKSTLADRMIELTGTISGRQKVEQLLDNMDLERERGITIKASAVTMDYMYEGKTYMLNLIDTPGHVDFHYEVSRALAACEGGLLVVDASQGVEAQTVANTYLAIENNVELLSVINKVDLPSADADLAAEEINHIIGVGANECFKVSAKSGLGVEELLEAIVTFLPAPEDKSDQPTAAMIFDSHCDQYRGVICYVRVFAGSLKVKQKVSFMRSGRTYIITELGKFKPEMTAVDELGTGEVGYVIANIHELADVTIGDTITDYAKPALEALPGYKPPMQMVFSDFYPGNNTDYSKLRDAFDKLTLNDASFSFSPQNSPALGFGFRCGFLGLLHMEIVQERLERENDIEVVQTAPTVSYEVVTKDGAVKRIESPGQLPDPSHIEELREPFVRLEIITRTESIGGIMKLADSRRCKLVKTDYLSTTRVMLEYKAPLAEIVYDFYDILKGVSRGYATMDYEFIGFGSGDLVKIDILVNKVAVDALSLIVHRSKAEARGRKLIIKLRRAIPRHQFEIPLQVAIGGKIIARETIKGFRKDVTQKLYGGDVTRKMKLLKKQKEGKRRMKSVGNVQIPQEAFMTILDTSE</sequence>
<keyword evidence="3" id="KW-0378">Hydrolase</keyword>
<dbReference type="PANTHER" id="PTHR43512">
    <property type="entry name" value="TRANSLATION FACTOR GUF1-RELATED"/>
    <property type="match status" value="1"/>
</dbReference>
<dbReference type="InterPro" id="IPR006297">
    <property type="entry name" value="EF-4"/>
</dbReference>
<dbReference type="InterPro" id="IPR027417">
    <property type="entry name" value="P-loop_NTPase"/>
</dbReference>
<dbReference type="PROSITE" id="PS51722">
    <property type="entry name" value="G_TR_2"/>
    <property type="match status" value="1"/>
</dbReference>
<protein>
    <recommendedName>
        <fullName evidence="6">Tr-type G domain-containing protein</fullName>
    </recommendedName>
</protein>
<comment type="similarity">
    <text evidence="1">Belongs to the TRAFAC class translation factor GTPase superfamily. Classic translation factor GTPase family. LepA subfamily.</text>
</comment>
<proteinExistence type="inferred from homology"/>
<dbReference type="InterPro" id="IPR031157">
    <property type="entry name" value="G_TR_CS"/>
</dbReference>
<keyword evidence="4" id="KW-0648">Protein biosynthesis</keyword>
<accession>A0A0F9GCV4</accession>
<comment type="caution">
    <text evidence="7">The sequence shown here is derived from an EMBL/GenBank/DDBJ whole genome shotgun (WGS) entry which is preliminary data.</text>
</comment>
<dbReference type="Pfam" id="PF06421">
    <property type="entry name" value="LepA_C"/>
    <property type="match status" value="1"/>
</dbReference>
<dbReference type="PANTHER" id="PTHR43512:SF4">
    <property type="entry name" value="TRANSLATION FACTOR GUF1 HOMOLOG, CHLOROPLASTIC"/>
    <property type="match status" value="1"/>
</dbReference>
<feature type="domain" description="Tr-type G" evidence="6">
    <location>
        <begin position="4"/>
        <end position="185"/>
    </location>
</feature>
<reference evidence="7" key="1">
    <citation type="journal article" date="2015" name="Nature">
        <title>Complex archaea that bridge the gap between prokaryotes and eukaryotes.</title>
        <authorList>
            <person name="Spang A."/>
            <person name="Saw J.H."/>
            <person name="Jorgensen S.L."/>
            <person name="Zaremba-Niedzwiedzka K."/>
            <person name="Martijn J."/>
            <person name="Lind A.E."/>
            <person name="van Eijk R."/>
            <person name="Schleper C."/>
            <person name="Guy L."/>
            <person name="Ettema T.J."/>
        </authorList>
    </citation>
    <scope>NUCLEOTIDE SEQUENCE</scope>
</reference>
<dbReference type="InterPro" id="IPR035647">
    <property type="entry name" value="EFG_III/V"/>
</dbReference>
<dbReference type="FunFam" id="3.30.70.2570:FF:000001">
    <property type="entry name" value="Translation factor GUF1, mitochondrial"/>
    <property type="match status" value="1"/>
</dbReference>
<dbReference type="InterPro" id="IPR000795">
    <property type="entry name" value="T_Tr_GTP-bd_dom"/>
</dbReference>
<evidence type="ECO:0000313" key="7">
    <source>
        <dbReference type="EMBL" id="KKL67270.1"/>
    </source>
</evidence>
<dbReference type="GO" id="GO:0005525">
    <property type="term" value="F:GTP binding"/>
    <property type="evidence" value="ECO:0007669"/>
    <property type="project" value="UniProtKB-KW"/>
</dbReference>
<dbReference type="EMBL" id="LAZR01026918">
    <property type="protein sequence ID" value="KKL67270.1"/>
    <property type="molecule type" value="Genomic_DNA"/>
</dbReference>
<dbReference type="InterPro" id="IPR005225">
    <property type="entry name" value="Small_GTP-bd"/>
</dbReference>
<dbReference type="Gene3D" id="3.40.50.300">
    <property type="entry name" value="P-loop containing nucleotide triphosphate hydrolases"/>
    <property type="match status" value="1"/>
</dbReference>
<dbReference type="Gene3D" id="3.30.70.240">
    <property type="match status" value="1"/>
</dbReference>
<dbReference type="CDD" id="cd01890">
    <property type="entry name" value="LepA"/>
    <property type="match status" value="1"/>
</dbReference>
<evidence type="ECO:0000256" key="4">
    <source>
        <dbReference type="ARBA" id="ARBA00022917"/>
    </source>
</evidence>
<dbReference type="InterPro" id="IPR035654">
    <property type="entry name" value="LepA_IV"/>
</dbReference>
<evidence type="ECO:0000256" key="1">
    <source>
        <dbReference type="ARBA" id="ARBA00005454"/>
    </source>
</evidence>
<dbReference type="FunFam" id="3.30.70.240:FF:000007">
    <property type="entry name" value="Translation factor GUF1, mitochondrial"/>
    <property type="match status" value="1"/>
</dbReference>
<dbReference type="NCBIfam" id="TIGR00231">
    <property type="entry name" value="small_GTP"/>
    <property type="match status" value="1"/>
</dbReference>
<dbReference type="InterPro" id="IPR004161">
    <property type="entry name" value="EFTu-like_2"/>
</dbReference>
<dbReference type="SUPFAM" id="SSF52540">
    <property type="entry name" value="P-loop containing nucleoside triphosphate hydrolases"/>
    <property type="match status" value="1"/>
</dbReference>
<dbReference type="GO" id="GO:0003924">
    <property type="term" value="F:GTPase activity"/>
    <property type="evidence" value="ECO:0007669"/>
    <property type="project" value="InterPro"/>
</dbReference>
<dbReference type="SUPFAM" id="SSF50447">
    <property type="entry name" value="Translation proteins"/>
    <property type="match status" value="1"/>
</dbReference>
<dbReference type="Gene3D" id="3.30.70.870">
    <property type="entry name" value="Elongation Factor G (Translational Gtpase), domain 3"/>
    <property type="match status" value="1"/>
</dbReference>
<evidence type="ECO:0000259" key="6">
    <source>
        <dbReference type="PROSITE" id="PS51722"/>
    </source>
</evidence>
<dbReference type="FunFam" id="3.30.70.870:FF:000004">
    <property type="entry name" value="Translation factor GUF1, mitochondrial"/>
    <property type="match status" value="1"/>
</dbReference>
<dbReference type="HAMAP" id="MF_00071">
    <property type="entry name" value="LepA"/>
    <property type="match status" value="1"/>
</dbReference>
<dbReference type="FunFam" id="2.40.30.10:FF:000015">
    <property type="entry name" value="Translation factor GUF1, mitochondrial"/>
    <property type="match status" value="1"/>
</dbReference>